<dbReference type="PANTHER" id="PTHR33571:SF12">
    <property type="entry name" value="BSL3053 PROTEIN"/>
    <property type="match status" value="1"/>
</dbReference>
<evidence type="ECO:0000256" key="2">
    <source>
        <dbReference type="ARBA" id="ARBA00022649"/>
    </source>
</evidence>
<dbReference type="Gene3D" id="3.30.460.10">
    <property type="entry name" value="Beta Polymerase, domain 2"/>
    <property type="match status" value="1"/>
</dbReference>
<dbReference type="AlphaFoldDB" id="A0A1J5RBR7"/>
<dbReference type="InterPro" id="IPR002934">
    <property type="entry name" value="Polymerase_NTP_transf_dom"/>
</dbReference>
<keyword evidence="3 11" id="KW-0808">Transferase</keyword>
<evidence type="ECO:0000256" key="8">
    <source>
        <dbReference type="ARBA" id="ARBA00022842"/>
    </source>
</evidence>
<evidence type="ECO:0000256" key="3">
    <source>
        <dbReference type="ARBA" id="ARBA00022679"/>
    </source>
</evidence>
<comment type="caution">
    <text evidence="11">The sequence shown here is derived from an EMBL/GenBank/DDBJ whole genome shotgun (WGS) entry which is preliminary data.</text>
</comment>
<evidence type="ECO:0000259" key="10">
    <source>
        <dbReference type="Pfam" id="PF01909"/>
    </source>
</evidence>
<comment type="similarity">
    <text evidence="9">Belongs to the MntA antitoxin family.</text>
</comment>
<proteinExistence type="inferred from homology"/>
<dbReference type="GO" id="GO:0005524">
    <property type="term" value="F:ATP binding"/>
    <property type="evidence" value="ECO:0007669"/>
    <property type="project" value="UniProtKB-KW"/>
</dbReference>
<evidence type="ECO:0000256" key="7">
    <source>
        <dbReference type="ARBA" id="ARBA00022840"/>
    </source>
</evidence>
<dbReference type="EMBL" id="MLJW01000223">
    <property type="protein sequence ID" value="OIQ92770.1"/>
    <property type="molecule type" value="Genomic_DNA"/>
</dbReference>
<keyword evidence="2" id="KW-1277">Toxin-antitoxin system</keyword>
<keyword evidence="7" id="KW-0067">ATP-binding</keyword>
<evidence type="ECO:0000313" key="11">
    <source>
        <dbReference type="EMBL" id="OIQ92770.1"/>
    </source>
</evidence>
<keyword evidence="4" id="KW-0548">Nucleotidyltransferase</keyword>
<keyword evidence="6" id="KW-0547">Nucleotide-binding</keyword>
<dbReference type="Pfam" id="PF01909">
    <property type="entry name" value="NTP_transf_2"/>
    <property type="match status" value="1"/>
</dbReference>
<reference evidence="11" key="1">
    <citation type="submission" date="2016-10" db="EMBL/GenBank/DDBJ databases">
        <title>Sequence of Gallionella enrichment culture.</title>
        <authorList>
            <person name="Poehlein A."/>
            <person name="Muehling M."/>
            <person name="Daniel R."/>
        </authorList>
    </citation>
    <scope>NUCLEOTIDE SEQUENCE</scope>
</reference>
<feature type="domain" description="Polymerase nucleotidyl transferase" evidence="10">
    <location>
        <begin position="53"/>
        <end position="139"/>
    </location>
</feature>
<dbReference type="GO" id="GO:0046872">
    <property type="term" value="F:metal ion binding"/>
    <property type="evidence" value="ECO:0007669"/>
    <property type="project" value="UniProtKB-KW"/>
</dbReference>
<protein>
    <submittedName>
        <fullName evidence="11">Nucleotidyltransferase domain protein</fullName>
    </submittedName>
</protein>
<evidence type="ECO:0000256" key="6">
    <source>
        <dbReference type="ARBA" id="ARBA00022741"/>
    </source>
</evidence>
<evidence type="ECO:0000256" key="5">
    <source>
        <dbReference type="ARBA" id="ARBA00022723"/>
    </source>
</evidence>
<dbReference type="PANTHER" id="PTHR33571">
    <property type="entry name" value="SSL8005 PROTEIN"/>
    <property type="match status" value="1"/>
</dbReference>
<dbReference type="GO" id="GO:0016779">
    <property type="term" value="F:nucleotidyltransferase activity"/>
    <property type="evidence" value="ECO:0007669"/>
    <property type="project" value="UniProtKB-KW"/>
</dbReference>
<dbReference type="InterPro" id="IPR052038">
    <property type="entry name" value="Type-VII_TA_antitoxin"/>
</dbReference>
<gene>
    <name evidence="11" type="ORF">GALL_252910</name>
</gene>
<dbReference type="SUPFAM" id="SSF81301">
    <property type="entry name" value="Nucleotidyltransferase"/>
    <property type="match status" value="1"/>
</dbReference>
<name>A0A1J5RBR7_9ZZZZ</name>
<keyword evidence="8" id="KW-0460">Magnesium</keyword>
<keyword evidence="5" id="KW-0479">Metal-binding</keyword>
<dbReference type="InterPro" id="IPR043519">
    <property type="entry name" value="NT_sf"/>
</dbReference>
<comment type="cofactor">
    <cofactor evidence="1">
        <name>Mg(2+)</name>
        <dbReference type="ChEBI" id="CHEBI:18420"/>
    </cofactor>
</comment>
<sequence>MNGSDNERRHSRHGLAEVTVWVPAEKAEAVRGYARRIGQRRAAPEREEILDILRQHRDALANRFGVVSLSLFGSARRNETKPHSDIDLLVAFAEGRPSGLFEFVDLKHHLEGLLGRPVDLTTADTLKPRLRERILAECLAVY</sequence>
<dbReference type="CDD" id="cd05403">
    <property type="entry name" value="NT_KNTase_like"/>
    <property type="match status" value="1"/>
</dbReference>
<evidence type="ECO:0000256" key="9">
    <source>
        <dbReference type="ARBA" id="ARBA00038276"/>
    </source>
</evidence>
<organism evidence="11">
    <name type="scientific">mine drainage metagenome</name>
    <dbReference type="NCBI Taxonomy" id="410659"/>
    <lineage>
        <taxon>unclassified sequences</taxon>
        <taxon>metagenomes</taxon>
        <taxon>ecological metagenomes</taxon>
    </lineage>
</organism>
<accession>A0A1J5RBR7</accession>
<evidence type="ECO:0000256" key="1">
    <source>
        <dbReference type="ARBA" id="ARBA00001946"/>
    </source>
</evidence>
<evidence type="ECO:0000256" key="4">
    <source>
        <dbReference type="ARBA" id="ARBA00022695"/>
    </source>
</evidence>